<dbReference type="EMBL" id="REGN01003114">
    <property type="protein sequence ID" value="RNA24482.1"/>
    <property type="molecule type" value="Genomic_DNA"/>
</dbReference>
<accession>A0A3M7RLN9</accession>
<dbReference type="Proteomes" id="UP000276133">
    <property type="component" value="Unassembled WGS sequence"/>
</dbReference>
<keyword evidence="2" id="KW-1185">Reference proteome</keyword>
<organism evidence="1 2">
    <name type="scientific">Brachionus plicatilis</name>
    <name type="common">Marine rotifer</name>
    <name type="synonym">Brachionus muelleri</name>
    <dbReference type="NCBI Taxonomy" id="10195"/>
    <lineage>
        <taxon>Eukaryota</taxon>
        <taxon>Metazoa</taxon>
        <taxon>Spiralia</taxon>
        <taxon>Gnathifera</taxon>
        <taxon>Rotifera</taxon>
        <taxon>Eurotatoria</taxon>
        <taxon>Monogononta</taxon>
        <taxon>Pseudotrocha</taxon>
        <taxon>Ploima</taxon>
        <taxon>Brachionidae</taxon>
        <taxon>Brachionus</taxon>
    </lineage>
</organism>
<evidence type="ECO:0000313" key="1">
    <source>
        <dbReference type="EMBL" id="RNA24482.1"/>
    </source>
</evidence>
<comment type="caution">
    <text evidence="1">The sequence shown here is derived from an EMBL/GenBank/DDBJ whole genome shotgun (WGS) entry which is preliminary data.</text>
</comment>
<dbReference type="AlphaFoldDB" id="A0A3M7RLN9"/>
<sequence length="78" mass="9203">MLDVFNFTYSTNLTSGFHSNFFYHNLQNSKNFNKLSFFLEFSFFTNPLVKSVLLMLDHPSDYQINNVLEIEKQVQIKG</sequence>
<protein>
    <submittedName>
        <fullName evidence="1">Uncharacterized protein</fullName>
    </submittedName>
</protein>
<reference evidence="1 2" key="1">
    <citation type="journal article" date="2018" name="Sci. Rep.">
        <title>Genomic signatures of local adaptation to the degree of environmental predictability in rotifers.</title>
        <authorList>
            <person name="Franch-Gras L."/>
            <person name="Hahn C."/>
            <person name="Garcia-Roger E.M."/>
            <person name="Carmona M.J."/>
            <person name="Serra M."/>
            <person name="Gomez A."/>
        </authorList>
    </citation>
    <scope>NUCLEOTIDE SEQUENCE [LARGE SCALE GENOMIC DNA]</scope>
    <source>
        <strain evidence="1">HYR1</strain>
    </source>
</reference>
<gene>
    <name evidence="1" type="ORF">BpHYR1_051908</name>
</gene>
<name>A0A3M7RLN9_BRAPC</name>
<proteinExistence type="predicted"/>
<evidence type="ECO:0000313" key="2">
    <source>
        <dbReference type="Proteomes" id="UP000276133"/>
    </source>
</evidence>